<keyword evidence="2" id="KW-0808">Transferase</keyword>
<sequence>MLSDEDWLEAASFAFAHRPLAAALGCLNRLLMQADMPLPALRGRLQGKEEAALCAVLQLTGRKALQARWRREAADALRSLDAARADALRQQVAHLQFF</sequence>
<reference evidence="2 3" key="1">
    <citation type="submission" date="2018-06" db="EMBL/GenBank/DDBJ databases">
        <authorList>
            <consortium name="Pathogen Informatics"/>
            <person name="Doyle S."/>
        </authorList>
    </citation>
    <scope>NUCLEOTIDE SEQUENCE [LARGE SCALE GENOMIC DNA]</scope>
    <source>
        <strain evidence="2 3">NCTC9140</strain>
    </source>
</reference>
<dbReference type="Pfam" id="PF17176">
    <property type="entry name" value="tRNA_bind_3"/>
    <property type="match status" value="1"/>
</dbReference>
<dbReference type="Proteomes" id="UP000254938">
    <property type="component" value="Unassembled WGS sequence"/>
</dbReference>
<dbReference type="RefSeq" id="WP_303246007.1">
    <property type="nucleotide sequence ID" value="NZ_MZZT01000251.1"/>
</dbReference>
<dbReference type="InterPro" id="IPR038321">
    <property type="entry name" value="TmcA_C_sf"/>
</dbReference>
<evidence type="ECO:0000313" key="3">
    <source>
        <dbReference type="Proteomes" id="UP000254938"/>
    </source>
</evidence>
<dbReference type="EMBL" id="UGKQ01000007">
    <property type="protein sequence ID" value="STS84300.1"/>
    <property type="molecule type" value="Genomic_DNA"/>
</dbReference>
<name>A0A377U212_KLEPN</name>
<protein>
    <submittedName>
        <fullName evidence="2">Putative acyl-CoA N-acyltransferase</fullName>
        <ecNumber evidence="2">2.3.1.193</ecNumber>
    </submittedName>
</protein>
<evidence type="ECO:0000259" key="1">
    <source>
        <dbReference type="Pfam" id="PF17176"/>
    </source>
</evidence>
<proteinExistence type="predicted"/>
<organism evidence="2 3">
    <name type="scientific">Klebsiella pneumoniae</name>
    <dbReference type="NCBI Taxonomy" id="573"/>
    <lineage>
        <taxon>Bacteria</taxon>
        <taxon>Pseudomonadati</taxon>
        <taxon>Pseudomonadota</taxon>
        <taxon>Gammaproteobacteria</taxon>
        <taxon>Enterobacterales</taxon>
        <taxon>Enterobacteriaceae</taxon>
        <taxon>Klebsiella/Raoultella group</taxon>
        <taxon>Klebsiella</taxon>
        <taxon>Klebsiella pneumoniae complex</taxon>
    </lineage>
</organism>
<keyword evidence="2" id="KW-0012">Acyltransferase</keyword>
<dbReference type="Gene3D" id="1.20.120.890">
    <property type="entry name" value="tRNA(Met) cytidine acetyltransferase, tail domain"/>
    <property type="match status" value="1"/>
</dbReference>
<dbReference type="InterPro" id="IPR033442">
    <property type="entry name" value="TmcA_tRNA_bind"/>
</dbReference>
<evidence type="ECO:0000313" key="2">
    <source>
        <dbReference type="EMBL" id="STS84300.1"/>
    </source>
</evidence>
<feature type="domain" description="tRNA(Met) cytidine acetyltransferase TmcA tRNA-binding" evidence="1">
    <location>
        <begin position="1"/>
        <end position="82"/>
    </location>
</feature>
<dbReference type="GO" id="GO:0016746">
    <property type="term" value="F:acyltransferase activity"/>
    <property type="evidence" value="ECO:0007669"/>
    <property type="project" value="UniProtKB-KW"/>
</dbReference>
<dbReference type="EC" id="2.3.1.193" evidence="2"/>
<dbReference type="AlphaFoldDB" id="A0A377U212"/>
<accession>A0A377U212</accession>
<gene>
    <name evidence="2" type="primary">tmcA_1</name>
    <name evidence="2" type="ORF">NCTC9140_06093</name>
</gene>